<keyword evidence="3" id="KW-1185">Reference proteome</keyword>
<reference evidence="2 3" key="1">
    <citation type="submission" date="2016-03" db="EMBL/GenBank/DDBJ databases">
        <authorList>
            <person name="Devillers H."/>
        </authorList>
    </citation>
    <scope>NUCLEOTIDE SEQUENCE [LARGE SCALE GENOMIC DNA]</scope>
    <source>
        <strain evidence="2">CBS 10888</strain>
    </source>
</reference>
<gene>
    <name evidence="2" type="ORF">LADA_0H12486G</name>
</gene>
<feature type="region of interest" description="Disordered" evidence="1">
    <location>
        <begin position="1"/>
        <end position="28"/>
    </location>
</feature>
<name>A0A1G4K3T8_9SACH</name>
<dbReference type="OrthoDB" id="4032376at2759"/>
<dbReference type="AlphaFoldDB" id="A0A1G4K3T8"/>
<dbReference type="Proteomes" id="UP000190274">
    <property type="component" value="Chromosome H"/>
</dbReference>
<dbReference type="EMBL" id="LT598461">
    <property type="protein sequence ID" value="SCU98357.1"/>
    <property type="molecule type" value="Genomic_DNA"/>
</dbReference>
<protein>
    <submittedName>
        <fullName evidence="2">LADA_0H12486g1_1</fullName>
    </submittedName>
</protein>
<proteinExistence type="predicted"/>
<evidence type="ECO:0000256" key="1">
    <source>
        <dbReference type="SAM" id="MobiDB-lite"/>
    </source>
</evidence>
<evidence type="ECO:0000313" key="2">
    <source>
        <dbReference type="EMBL" id="SCU98357.1"/>
    </source>
</evidence>
<evidence type="ECO:0000313" key="3">
    <source>
        <dbReference type="Proteomes" id="UP000190274"/>
    </source>
</evidence>
<sequence length="166" mass="18446">MSFLKRLFGRKNGGLRSPAEASTRDLDSEYVLVSGPESGGAEASRVPHSLILETRSAIAEDPAEVDVSAWEMARNWNAKREQKTPVTRAPRVVGSKSQRLAHRIETIRVGGGKRGGSVAAQRHAACAVVEYRDTSMDEDLECLYDDKWNRKTKVESRRDRCQKFGA</sequence>
<organism evidence="2 3">
    <name type="scientific">Lachancea dasiensis</name>
    <dbReference type="NCBI Taxonomy" id="1072105"/>
    <lineage>
        <taxon>Eukaryota</taxon>
        <taxon>Fungi</taxon>
        <taxon>Dikarya</taxon>
        <taxon>Ascomycota</taxon>
        <taxon>Saccharomycotina</taxon>
        <taxon>Saccharomycetes</taxon>
        <taxon>Saccharomycetales</taxon>
        <taxon>Saccharomycetaceae</taxon>
        <taxon>Lachancea</taxon>
    </lineage>
</organism>
<accession>A0A1G4K3T8</accession>